<keyword evidence="3" id="KW-1185">Reference proteome</keyword>
<evidence type="ECO:0000313" key="3">
    <source>
        <dbReference type="Proteomes" id="UP000219559"/>
    </source>
</evidence>
<protein>
    <submittedName>
        <fullName evidence="2">Uncharacterized protein</fullName>
    </submittedName>
</protein>
<name>A0A2A4G3S3_9FLAO</name>
<organism evidence="2 3">
    <name type="scientific">Sediminicola luteus</name>
    <dbReference type="NCBI Taxonomy" id="319238"/>
    <lineage>
        <taxon>Bacteria</taxon>
        <taxon>Pseudomonadati</taxon>
        <taxon>Bacteroidota</taxon>
        <taxon>Flavobacteriia</taxon>
        <taxon>Flavobacteriales</taxon>
        <taxon>Flavobacteriaceae</taxon>
        <taxon>Sediminicola</taxon>
    </lineage>
</organism>
<feature type="region of interest" description="Disordered" evidence="1">
    <location>
        <begin position="129"/>
        <end position="149"/>
    </location>
</feature>
<gene>
    <name evidence="2" type="ORF">B7P33_17530</name>
</gene>
<proteinExistence type="predicted"/>
<evidence type="ECO:0000256" key="1">
    <source>
        <dbReference type="SAM" id="MobiDB-lite"/>
    </source>
</evidence>
<comment type="caution">
    <text evidence="2">The sequence shown here is derived from an EMBL/GenBank/DDBJ whole genome shotgun (WGS) entry which is preliminary data.</text>
</comment>
<dbReference type="RefSeq" id="WP_097441181.1">
    <property type="nucleotide sequence ID" value="NZ_KZ300477.1"/>
</dbReference>
<evidence type="ECO:0000313" key="2">
    <source>
        <dbReference type="EMBL" id="PCE63073.1"/>
    </source>
</evidence>
<dbReference type="AlphaFoldDB" id="A0A2A4G3S3"/>
<sequence>MKGKLQDEMIRLCTDIITSRDEADIPLLYTRAKDLYEKLAVLKFIEEKLGDIEIDVSKNAVASKFELLANAVLSGNTAVPENNPHDEDIITPGMDTIKGFVSEMPKVDDMLSEFAAEPNFMKNDKELFEPQLPKNPAPETLENPGPKSLNDRLTKELKVDLNDRLAFVKHLFNGSTEDFNRVISQLNTIDSEERSIAFLDNMVKPDYNQWQGKEEYESRLLSLINRKFS</sequence>
<dbReference type="Proteomes" id="UP000219559">
    <property type="component" value="Unassembled WGS sequence"/>
</dbReference>
<accession>A0A2A4G3S3</accession>
<dbReference type="EMBL" id="NBWU01000007">
    <property type="protein sequence ID" value="PCE63073.1"/>
    <property type="molecule type" value="Genomic_DNA"/>
</dbReference>
<dbReference type="OrthoDB" id="1100725at2"/>
<reference evidence="2 3" key="1">
    <citation type="submission" date="2017-04" db="EMBL/GenBank/DDBJ databases">
        <title>A new member of the family Flavobacteriaceae isolated from ascidians.</title>
        <authorList>
            <person name="Chen L."/>
        </authorList>
    </citation>
    <scope>NUCLEOTIDE SEQUENCE [LARGE SCALE GENOMIC DNA]</scope>
    <source>
        <strain evidence="2 3">HQA918</strain>
    </source>
</reference>